<dbReference type="Proteomes" id="UP000237347">
    <property type="component" value="Unassembled WGS sequence"/>
</dbReference>
<dbReference type="EMBL" id="PKMF04000401">
    <property type="protein sequence ID" value="KAK7833732.1"/>
    <property type="molecule type" value="Genomic_DNA"/>
</dbReference>
<reference evidence="2 3" key="1">
    <citation type="journal article" date="2018" name="Sci. Data">
        <title>The draft genome sequence of cork oak.</title>
        <authorList>
            <person name="Ramos A.M."/>
            <person name="Usie A."/>
            <person name="Barbosa P."/>
            <person name="Barros P.M."/>
            <person name="Capote T."/>
            <person name="Chaves I."/>
            <person name="Simoes F."/>
            <person name="Abreu I."/>
            <person name="Carrasquinho I."/>
            <person name="Faro C."/>
            <person name="Guimaraes J.B."/>
            <person name="Mendonca D."/>
            <person name="Nobrega F."/>
            <person name="Rodrigues L."/>
            <person name="Saibo N.J.M."/>
            <person name="Varela M.C."/>
            <person name="Egas C."/>
            <person name="Matos J."/>
            <person name="Miguel C.M."/>
            <person name="Oliveira M.M."/>
            <person name="Ricardo C.P."/>
            <person name="Goncalves S."/>
        </authorList>
    </citation>
    <scope>NUCLEOTIDE SEQUENCE [LARGE SCALE GENOMIC DNA]</scope>
    <source>
        <strain evidence="3">cv. HL8</strain>
    </source>
</reference>
<accession>A0AAW0K3Q2</accession>
<evidence type="ECO:0000313" key="2">
    <source>
        <dbReference type="EMBL" id="KAK7833732.1"/>
    </source>
</evidence>
<organism evidence="2 3">
    <name type="scientific">Quercus suber</name>
    <name type="common">Cork oak</name>
    <dbReference type="NCBI Taxonomy" id="58331"/>
    <lineage>
        <taxon>Eukaryota</taxon>
        <taxon>Viridiplantae</taxon>
        <taxon>Streptophyta</taxon>
        <taxon>Embryophyta</taxon>
        <taxon>Tracheophyta</taxon>
        <taxon>Spermatophyta</taxon>
        <taxon>Magnoliopsida</taxon>
        <taxon>eudicotyledons</taxon>
        <taxon>Gunneridae</taxon>
        <taxon>Pentapetalae</taxon>
        <taxon>rosids</taxon>
        <taxon>fabids</taxon>
        <taxon>Fagales</taxon>
        <taxon>Fagaceae</taxon>
        <taxon>Quercus</taxon>
    </lineage>
</organism>
<evidence type="ECO:0000313" key="3">
    <source>
        <dbReference type="Proteomes" id="UP000237347"/>
    </source>
</evidence>
<evidence type="ECO:0000256" key="1">
    <source>
        <dbReference type="SAM" id="Phobius"/>
    </source>
</evidence>
<keyword evidence="1" id="KW-1133">Transmembrane helix</keyword>
<proteinExistence type="predicted"/>
<dbReference type="AlphaFoldDB" id="A0AAW0K3Q2"/>
<name>A0AAW0K3Q2_QUESU</name>
<dbReference type="InterPro" id="IPR036882">
    <property type="entry name" value="Alba-like_dom_sf"/>
</dbReference>
<keyword evidence="1" id="KW-0812">Transmembrane</keyword>
<sequence length="61" mass="6755">MKDENKDHGVQKAKIEIVLGKSAKFDFLMTTAVTAAMTPAMTTVLSFCFENQMKYNFCSAA</sequence>
<dbReference type="GO" id="GO:0003676">
    <property type="term" value="F:nucleic acid binding"/>
    <property type="evidence" value="ECO:0007669"/>
    <property type="project" value="InterPro"/>
</dbReference>
<feature type="transmembrane region" description="Helical" evidence="1">
    <location>
        <begin position="27"/>
        <end position="49"/>
    </location>
</feature>
<dbReference type="Gene3D" id="3.30.110.20">
    <property type="entry name" value="Alba-like domain"/>
    <property type="match status" value="1"/>
</dbReference>
<protein>
    <submittedName>
        <fullName evidence="2">Uncharacterized protein</fullName>
    </submittedName>
</protein>
<comment type="caution">
    <text evidence="2">The sequence shown here is derived from an EMBL/GenBank/DDBJ whole genome shotgun (WGS) entry which is preliminary data.</text>
</comment>
<keyword evidence="3" id="KW-1185">Reference proteome</keyword>
<keyword evidence="1" id="KW-0472">Membrane</keyword>
<gene>
    <name evidence="2" type="ORF">CFP56_025312</name>
</gene>